<dbReference type="Proteomes" id="UP001652641">
    <property type="component" value="Chromosome 5"/>
</dbReference>
<dbReference type="InterPro" id="IPR011161">
    <property type="entry name" value="MHC_I-like_Ag-recog"/>
</dbReference>
<dbReference type="PANTHER" id="PTHR16675:SF251">
    <property type="entry name" value="HLA CLASS I HISTOCOMPATIBILITY ANTIGEN, C ALPHA CHAIN"/>
    <property type="match status" value="1"/>
</dbReference>
<dbReference type="InterPro" id="IPR007110">
    <property type="entry name" value="Ig-like_dom"/>
</dbReference>
<dbReference type="Gene3D" id="3.30.500.10">
    <property type="entry name" value="MHC class I-like antigen recognition-like"/>
    <property type="match status" value="1"/>
</dbReference>
<evidence type="ECO:0000256" key="3">
    <source>
        <dbReference type="ARBA" id="ARBA00022859"/>
    </source>
</evidence>
<dbReference type="OMA" id="CANHRAQ"/>
<evidence type="ECO:0000256" key="7">
    <source>
        <dbReference type="SAM" id="Phobius"/>
    </source>
</evidence>
<keyword evidence="7" id="KW-1133">Transmembrane helix</keyword>
<dbReference type="GO" id="GO:0002486">
    <property type="term" value="P:antigen processing and presentation of endogenous peptide antigen via MHC class I via ER pathway, TAP-independent"/>
    <property type="evidence" value="ECO:0007669"/>
    <property type="project" value="TreeGrafter"/>
</dbReference>
<dbReference type="Pfam" id="PF00129">
    <property type="entry name" value="MHC_I"/>
    <property type="match status" value="1"/>
</dbReference>
<evidence type="ECO:0000256" key="4">
    <source>
        <dbReference type="ARBA" id="ARBA00023136"/>
    </source>
</evidence>
<dbReference type="InterPro" id="IPR003597">
    <property type="entry name" value="Ig_C1-set"/>
</dbReference>
<dbReference type="GO" id="GO:0030670">
    <property type="term" value="C:phagocytic vesicle membrane"/>
    <property type="evidence" value="ECO:0007669"/>
    <property type="project" value="UniProtKB-ARBA"/>
</dbReference>
<evidence type="ECO:0000313" key="9">
    <source>
        <dbReference type="Proteomes" id="UP001652641"/>
    </source>
</evidence>
<dbReference type="GO" id="GO:0006955">
    <property type="term" value="P:immune response"/>
    <property type="evidence" value="ECO:0007669"/>
    <property type="project" value="TreeGrafter"/>
</dbReference>
<dbReference type="InterPro" id="IPR036179">
    <property type="entry name" value="Ig-like_dom_sf"/>
</dbReference>
<comment type="similarity">
    <text evidence="6">Belongs to the MHC class I family.</text>
</comment>
<gene>
    <name evidence="10" type="primary">LOC112912180</name>
</gene>
<dbReference type="GO" id="GO:0005615">
    <property type="term" value="C:extracellular space"/>
    <property type="evidence" value="ECO:0007669"/>
    <property type="project" value="TreeGrafter"/>
</dbReference>
<reference evidence="10" key="2">
    <citation type="submission" date="2025-08" db="UniProtKB">
        <authorList>
            <consortium name="RefSeq"/>
        </authorList>
    </citation>
    <scope>IDENTIFICATION</scope>
    <source>
        <tissue evidence="10">Cell line</tissue>
    </source>
</reference>
<accession>A0A3Q7RFY5</accession>
<sequence length="423" mass="47624">MRWFHFLSHPASGPSAGILVTRLRVALPLPVGFLEKPISVTSPRLGADSVSSATQLLPVMRPRILLLLLLLLLLLSGTLGLAQASAGSHSLRFLNTVVSRPGHGEPRHWGVAYVDDTPFERFDSERESRRPEPLVRWLEQEGPEYWEERTLDSRTCTQVLRRRLNEAHGYDNQSRTGSHTFQTIIGCDVGPDGRFLRGYQRNAYDGLDYITLNEDLSSWIVEDPVAQITLRKWEMAGVAENNKNFLEGRCLEWLRRHLENGRETLQRADPPKTSVTRHPISEHEVTLKCWALGFYPAEITLTWQRDGEDHTQDTELVETRPGGDGTFQKWAAVVVPSGEEQRYTCHILHKSLPKPITLRWEPPPQFTIPIISIIAGLVLLVITGAMLVGVVMWRKKHSGNDSAQDSQMSVIAPNEQASCLMGL</sequence>
<dbReference type="GO" id="GO:0001916">
    <property type="term" value="P:positive regulation of T cell mediated cytotoxicity"/>
    <property type="evidence" value="ECO:0007669"/>
    <property type="project" value="TreeGrafter"/>
</dbReference>
<dbReference type="GO" id="GO:0098553">
    <property type="term" value="C:lumenal side of endoplasmic reticulum membrane"/>
    <property type="evidence" value="ECO:0007669"/>
    <property type="project" value="UniProtKB-ARBA"/>
</dbReference>
<evidence type="ECO:0000256" key="2">
    <source>
        <dbReference type="ARBA" id="ARBA00022451"/>
    </source>
</evidence>
<evidence type="ECO:0000256" key="6">
    <source>
        <dbReference type="RuleBase" id="RU004439"/>
    </source>
</evidence>
<dbReference type="SUPFAM" id="SSF48726">
    <property type="entry name" value="Immunoglobulin"/>
    <property type="match status" value="1"/>
</dbReference>
<dbReference type="GO" id="GO:0009897">
    <property type="term" value="C:external side of plasma membrane"/>
    <property type="evidence" value="ECO:0007669"/>
    <property type="project" value="TreeGrafter"/>
</dbReference>
<dbReference type="SUPFAM" id="SSF54452">
    <property type="entry name" value="MHC antigen-recognition domain"/>
    <property type="match status" value="1"/>
</dbReference>
<dbReference type="InterPro" id="IPR050208">
    <property type="entry name" value="MHC_class-I_related"/>
</dbReference>
<dbReference type="PROSITE" id="PS50835">
    <property type="entry name" value="IG_LIKE"/>
    <property type="match status" value="1"/>
</dbReference>
<dbReference type="STRING" id="9627.ENSVVUP00000003408"/>
<keyword evidence="7" id="KW-0812">Transmembrane</keyword>
<dbReference type="GO" id="GO:0005102">
    <property type="term" value="F:signaling receptor binding"/>
    <property type="evidence" value="ECO:0007669"/>
    <property type="project" value="TreeGrafter"/>
</dbReference>
<evidence type="ECO:0000313" key="10">
    <source>
        <dbReference type="RefSeq" id="XP_025844699.2"/>
    </source>
</evidence>
<keyword evidence="9" id="KW-1185">Reference proteome</keyword>
<reference key="1">
    <citation type="submission" date="2019-01" db="UniProtKB">
        <authorList>
            <consortium name="RefSeq"/>
        </authorList>
    </citation>
    <scope>IDENTIFICATION</scope>
</reference>
<feature type="transmembrane region" description="Helical" evidence="7">
    <location>
        <begin position="64"/>
        <end position="82"/>
    </location>
</feature>
<comment type="subcellular location">
    <subcellularLocation>
        <location evidence="1">Membrane</location>
        <topology evidence="1">Single-pass type I membrane protein</topology>
    </subcellularLocation>
</comment>
<dbReference type="GO" id="GO:0002476">
    <property type="term" value="P:antigen processing and presentation of endogenous peptide antigen via MHC class Ib"/>
    <property type="evidence" value="ECO:0007669"/>
    <property type="project" value="TreeGrafter"/>
</dbReference>
<dbReference type="InterPro" id="IPR001039">
    <property type="entry name" value="MHC_I_a_a1/a2"/>
</dbReference>
<dbReference type="InterPro" id="IPR013783">
    <property type="entry name" value="Ig-like_fold"/>
</dbReference>
<keyword evidence="5" id="KW-0325">Glycoprotein</keyword>
<feature type="domain" description="Ig-like" evidence="8">
    <location>
        <begin position="271"/>
        <end position="357"/>
    </location>
</feature>
<feature type="transmembrane region" description="Helical" evidence="7">
    <location>
        <begin position="366"/>
        <end position="393"/>
    </location>
</feature>
<dbReference type="GO" id="GO:0042612">
    <property type="term" value="C:MHC class I protein complex"/>
    <property type="evidence" value="ECO:0007669"/>
    <property type="project" value="UniProtKB-KW"/>
</dbReference>
<dbReference type="PANTHER" id="PTHR16675">
    <property type="entry name" value="MHC CLASS I-RELATED"/>
    <property type="match status" value="1"/>
</dbReference>
<dbReference type="InterPro" id="IPR037055">
    <property type="entry name" value="MHC_I-like_Ag-recog_sf"/>
</dbReference>
<protein>
    <submittedName>
        <fullName evidence="10">Patr class I histocompatibility antigen, A-2 alpha chain-like isoform X1</fullName>
    </submittedName>
</protein>
<dbReference type="KEGG" id="vvp:112912180"/>
<proteinExistence type="inferred from homology"/>
<dbReference type="GeneID" id="112912180"/>
<keyword evidence="2" id="KW-0490">MHC I</keyword>
<dbReference type="PRINTS" id="PR01638">
    <property type="entry name" value="MHCCLASSI"/>
</dbReference>
<evidence type="ECO:0000256" key="5">
    <source>
        <dbReference type="ARBA" id="ARBA00023180"/>
    </source>
</evidence>
<dbReference type="InterPro" id="IPR011162">
    <property type="entry name" value="MHC_I/II-like_Ag-recog"/>
</dbReference>
<evidence type="ECO:0000259" key="8">
    <source>
        <dbReference type="PROSITE" id="PS50835"/>
    </source>
</evidence>
<evidence type="ECO:0000256" key="1">
    <source>
        <dbReference type="ARBA" id="ARBA00004479"/>
    </source>
</evidence>
<dbReference type="AlphaFoldDB" id="A0A3Q7RFY5"/>
<dbReference type="Pfam" id="PF07654">
    <property type="entry name" value="C1-set"/>
    <property type="match status" value="1"/>
</dbReference>
<dbReference type="SMART" id="SM00407">
    <property type="entry name" value="IGc1"/>
    <property type="match status" value="1"/>
</dbReference>
<dbReference type="Gene3D" id="2.60.40.10">
    <property type="entry name" value="Immunoglobulins"/>
    <property type="match status" value="1"/>
</dbReference>
<keyword evidence="3" id="KW-0391">Immunity</keyword>
<keyword evidence="4 7" id="KW-0472">Membrane</keyword>
<name>A0A3Q7RFY5_VULVU</name>
<dbReference type="GO" id="GO:0042605">
    <property type="term" value="F:peptide antigen binding"/>
    <property type="evidence" value="ECO:0007669"/>
    <property type="project" value="TreeGrafter"/>
</dbReference>
<organism evidence="9 10">
    <name type="scientific">Vulpes vulpes</name>
    <name type="common">Red fox</name>
    <dbReference type="NCBI Taxonomy" id="9627"/>
    <lineage>
        <taxon>Eukaryota</taxon>
        <taxon>Metazoa</taxon>
        <taxon>Chordata</taxon>
        <taxon>Craniata</taxon>
        <taxon>Vertebrata</taxon>
        <taxon>Euteleostomi</taxon>
        <taxon>Mammalia</taxon>
        <taxon>Eutheria</taxon>
        <taxon>Laurasiatheria</taxon>
        <taxon>Carnivora</taxon>
        <taxon>Caniformia</taxon>
        <taxon>Canidae</taxon>
        <taxon>Vulpes</taxon>
    </lineage>
</organism>
<dbReference type="RefSeq" id="XP_025844699.2">
    <property type="nucleotide sequence ID" value="XM_025988914.2"/>
</dbReference>